<dbReference type="AlphaFoldDB" id="A0A0C3NMH8"/>
<dbReference type="STRING" id="870435.A0A0C3NMH8"/>
<protein>
    <recommendedName>
        <fullName evidence="1">DUF6532 domain-containing protein</fullName>
    </recommendedName>
</protein>
<proteinExistence type="predicted"/>
<dbReference type="InParanoid" id="A0A0C3NMH8"/>
<dbReference type="EMBL" id="KN831983">
    <property type="protein sequence ID" value="KIO02105.1"/>
    <property type="molecule type" value="Genomic_DNA"/>
</dbReference>
<gene>
    <name evidence="2" type="ORF">M404DRAFT_148356</name>
</gene>
<name>A0A0C3NMH8_PISTI</name>
<evidence type="ECO:0000259" key="1">
    <source>
        <dbReference type="Pfam" id="PF20149"/>
    </source>
</evidence>
<organism evidence="2 3">
    <name type="scientific">Pisolithus tinctorius Marx 270</name>
    <dbReference type="NCBI Taxonomy" id="870435"/>
    <lineage>
        <taxon>Eukaryota</taxon>
        <taxon>Fungi</taxon>
        <taxon>Dikarya</taxon>
        <taxon>Basidiomycota</taxon>
        <taxon>Agaricomycotina</taxon>
        <taxon>Agaricomycetes</taxon>
        <taxon>Agaricomycetidae</taxon>
        <taxon>Boletales</taxon>
        <taxon>Sclerodermatineae</taxon>
        <taxon>Pisolithaceae</taxon>
        <taxon>Pisolithus</taxon>
    </lineage>
</organism>
<feature type="non-terminal residue" evidence="2">
    <location>
        <position position="1"/>
    </location>
</feature>
<reference evidence="3" key="2">
    <citation type="submission" date="2015-01" db="EMBL/GenBank/DDBJ databases">
        <title>Evolutionary Origins and Diversification of the Mycorrhizal Mutualists.</title>
        <authorList>
            <consortium name="DOE Joint Genome Institute"/>
            <consortium name="Mycorrhizal Genomics Consortium"/>
            <person name="Kohler A."/>
            <person name="Kuo A."/>
            <person name="Nagy L.G."/>
            <person name="Floudas D."/>
            <person name="Copeland A."/>
            <person name="Barry K.W."/>
            <person name="Cichocki N."/>
            <person name="Veneault-Fourrey C."/>
            <person name="LaButti K."/>
            <person name="Lindquist E.A."/>
            <person name="Lipzen A."/>
            <person name="Lundell T."/>
            <person name="Morin E."/>
            <person name="Murat C."/>
            <person name="Riley R."/>
            <person name="Ohm R."/>
            <person name="Sun H."/>
            <person name="Tunlid A."/>
            <person name="Henrissat B."/>
            <person name="Grigoriev I.V."/>
            <person name="Hibbett D.S."/>
            <person name="Martin F."/>
        </authorList>
    </citation>
    <scope>NUCLEOTIDE SEQUENCE [LARGE SCALE GENOMIC DNA]</scope>
    <source>
        <strain evidence="3">Marx 270</strain>
    </source>
</reference>
<dbReference type="Proteomes" id="UP000054217">
    <property type="component" value="Unassembled WGS sequence"/>
</dbReference>
<dbReference type="Pfam" id="PF20149">
    <property type="entry name" value="DUF6532"/>
    <property type="match status" value="1"/>
</dbReference>
<evidence type="ECO:0000313" key="3">
    <source>
        <dbReference type="Proteomes" id="UP000054217"/>
    </source>
</evidence>
<dbReference type="OrthoDB" id="2665362at2759"/>
<feature type="domain" description="DUF6532" evidence="1">
    <location>
        <begin position="15"/>
        <end position="128"/>
    </location>
</feature>
<accession>A0A0C3NMH8</accession>
<dbReference type="InterPro" id="IPR045341">
    <property type="entry name" value="DUF6532"/>
</dbReference>
<sequence length="135" mass="15486">LRFYKAVWKDCLEDTKQECRAAHALSNPFPSKSHDLNLSITEVLVTVIVEWNQRGVQFEDGYWPDHKQDMACLLLGDISTWHSELKSVMLATMPSAFNLIPPSDVAPWVRVQWIETAAAKLLDNSLFLLHTCHYM</sequence>
<evidence type="ECO:0000313" key="2">
    <source>
        <dbReference type="EMBL" id="KIO02105.1"/>
    </source>
</evidence>
<reference evidence="2 3" key="1">
    <citation type="submission" date="2014-04" db="EMBL/GenBank/DDBJ databases">
        <authorList>
            <consortium name="DOE Joint Genome Institute"/>
            <person name="Kuo A."/>
            <person name="Kohler A."/>
            <person name="Costa M.D."/>
            <person name="Nagy L.G."/>
            <person name="Floudas D."/>
            <person name="Copeland A."/>
            <person name="Barry K.W."/>
            <person name="Cichocki N."/>
            <person name="Veneault-Fourrey C."/>
            <person name="LaButti K."/>
            <person name="Lindquist E.A."/>
            <person name="Lipzen A."/>
            <person name="Lundell T."/>
            <person name="Morin E."/>
            <person name="Murat C."/>
            <person name="Sun H."/>
            <person name="Tunlid A."/>
            <person name="Henrissat B."/>
            <person name="Grigoriev I.V."/>
            <person name="Hibbett D.S."/>
            <person name="Martin F."/>
            <person name="Nordberg H.P."/>
            <person name="Cantor M.N."/>
            <person name="Hua S.X."/>
        </authorList>
    </citation>
    <scope>NUCLEOTIDE SEQUENCE [LARGE SCALE GENOMIC DNA]</scope>
    <source>
        <strain evidence="2 3">Marx 270</strain>
    </source>
</reference>
<dbReference type="HOGENOM" id="CLU_080777_2_0_1"/>
<keyword evidence="3" id="KW-1185">Reference proteome</keyword>